<dbReference type="GO" id="GO:0004519">
    <property type="term" value="F:endonuclease activity"/>
    <property type="evidence" value="ECO:0007669"/>
    <property type="project" value="UniProtKB-KW"/>
</dbReference>
<gene>
    <name evidence="5" type="ORF">H9815_14425</name>
</gene>
<feature type="region of interest" description="Disordered" evidence="2">
    <location>
        <begin position="366"/>
        <end position="401"/>
    </location>
</feature>
<evidence type="ECO:0000256" key="1">
    <source>
        <dbReference type="ARBA" id="ARBA00023450"/>
    </source>
</evidence>
<name>A0A9D2J4R0_9MICO</name>
<dbReference type="EMBL" id="DXBY01000248">
    <property type="protein sequence ID" value="HIZ36965.1"/>
    <property type="molecule type" value="Genomic_DNA"/>
</dbReference>
<dbReference type="Proteomes" id="UP000824037">
    <property type="component" value="Unassembled WGS sequence"/>
</dbReference>
<sequence>MGSDGHFIPGGPDEGHSGQGAAVSVMARLLTEFEHLGLDEQLVRMGTGGALLERLLALDLDGAEDAALVEAVAAANRISACAEVLMAQAAGVLAERASMNPPALAPESVDADSGEVSAEDAEKGCTAPEELAVRLGWTRPQCRALVRRGRAWGRHLVNTGTELRLGRIDTGRARVIADGLAECSWQVAMAVEDAVLPGAPQRTAGQLRRDIARALIAVDPAEAEARAARRQERRRVSRPRALADETAAMTIEGPAAAVLALDQALHARAKAAKADGDTRTIDQLRFDALAGIGSEALATGYLGPKEWGMSLATTEGRKPEVHVTVPISLLIPDAQTQSGSGAKGQGDAGLGADGADEAGVLRRMLTAPPEPASGGKSACTCGTGPSGPTDPTSSAGSAGLAAPWYQPSESVIDAGPSIDSDAVPYLSGYGPITPATARALAAGGIWRRLVTDPISDQLLDLGHTRYRPSSALADHVRARDGSCVRPGCAAPAQDCQLDHTEPWDHTDPRVGGTTAPANLGPLCQRDHQTKTHGDFELEQTAPGVFEWTTPTGHRYRRNPDGSTTPLSHRPDAPPPF</sequence>
<dbReference type="InterPro" id="IPR003870">
    <property type="entry name" value="DUF222"/>
</dbReference>
<evidence type="ECO:0000313" key="5">
    <source>
        <dbReference type="EMBL" id="HIZ36965.1"/>
    </source>
</evidence>
<protein>
    <submittedName>
        <fullName evidence="5">HNH endonuclease</fullName>
    </submittedName>
</protein>
<feature type="region of interest" description="Disordered" evidence="2">
    <location>
        <begin position="499"/>
        <end position="576"/>
    </location>
</feature>
<proteinExistence type="inferred from homology"/>
<dbReference type="InterPro" id="IPR003615">
    <property type="entry name" value="HNH_nuc"/>
</dbReference>
<dbReference type="Gene3D" id="1.10.30.50">
    <property type="match status" value="1"/>
</dbReference>
<feature type="domain" description="DUF222" evidence="4">
    <location>
        <begin position="71"/>
        <end position="306"/>
    </location>
</feature>
<feature type="domain" description="HNH" evidence="3">
    <location>
        <begin position="488"/>
        <end position="532"/>
    </location>
</feature>
<keyword evidence="5" id="KW-0378">Hydrolase</keyword>
<evidence type="ECO:0000259" key="3">
    <source>
        <dbReference type="Pfam" id="PF01844"/>
    </source>
</evidence>
<evidence type="ECO:0000259" key="4">
    <source>
        <dbReference type="Pfam" id="PF02720"/>
    </source>
</evidence>
<dbReference type="Pfam" id="PF02720">
    <property type="entry name" value="DUF222"/>
    <property type="match status" value="1"/>
</dbReference>
<feature type="compositionally biased region" description="Gly residues" evidence="2">
    <location>
        <begin position="341"/>
        <end position="352"/>
    </location>
</feature>
<comment type="caution">
    <text evidence="5">The sequence shown here is derived from an EMBL/GenBank/DDBJ whole genome shotgun (WGS) entry which is preliminary data.</text>
</comment>
<evidence type="ECO:0000313" key="6">
    <source>
        <dbReference type="Proteomes" id="UP000824037"/>
    </source>
</evidence>
<dbReference type="AlphaFoldDB" id="A0A9D2J4R0"/>
<feature type="region of interest" description="Disordered" evidence="2">
    <location>
        <begin position="1"/>
        <end position="20"/>
    </location>
</feature>
<feature type="region of interest" description="Disordered" evidence="2">
    <location>
        <begin position="334"/>
        <end position="354"/>
    </location>
</feature>
<organism evidence="5 6">
    <name type="scientific">Candidatus Ruania gallistercoris</name>
    <dbReference type="NCBI Taxonomy" id="2838746"/>
    <lineage>
        <taxon>Bacteria</taxon>
        <taxon>Bacillati</taxon>
        <taxon>Actinomycetota</taxon>
        <taxon>Actinomycetes</taxon>
        <taxon>Micrococcales</taxon>
        <taxon>Ruaniaceae</taxon>
        <taxon>Ruania</taxon>
    </lineage>
</organism>
<dbReference type="Pfam" id="PF01844">
    <property type="entry name" value="HNH"/>
    <property type="match status" value="1"/>
</dbReference>
<reference evidence="5" key="1">
    <citation type="journal article" date="2021" name="PeerJ">
        <title>Extensive microbial diversity within the chicken gut microbiome revealed by metagenomics and culture.</title>
        <authorList>
            <person name="Gilroy R."/>
            <person name="Ravi A."/>
            <person name="Getino M."/>
            <person name="Pursley I."/>
            <person name="Horton D.L."/>
            <person name="Alikhan N.F."/>
            <person name="Baker D."/>
            <person name="Gharbi K."/>
            <person name="Hall N."/>
            <person name="Watson M."/>
            <person name="Adriaenssens E.M."/>
            <person name="Foster-Nyarko E."/>
            <person name="Jarju S."/>
            <person name="Secka A."/>
            <person name="Antonio M."/>
            <person name="Oren A."/>
            <person name="Chaudhuri R.R."/>
            <person name="La Ragione R."/>
            <person name="Hildebrand F."/>
            <person name="Pallen M.J."/>
        </authorList>
    </citation>
    <scope>NUCLEOTIDE SEQUENCE</scope>
    <source>
        <strain evidence="5">ChiGjej4B4-7305</strain>
    </source>
</reference>
<comment type="similarity">
    <text evidence="1">Belongs to the Rv1128c/1148c/1588c/1702c/1945/3466 family.</text>
</comment>
<keyword evidence="5" id="KW-0540">Nuclease</keyword>
<feature type="compositionally biased region" description="Basic and acidic residues" evidence="2">
    <location>
        <begin position="524"/>
        <end position="535"/>
    </location>
</feature>
<keyword evidence="5" id="KW-0255">Endonuclease</keyword>
<feature type="compositionally biased region" description="Basic and acidic residues" evidence="2">
    <location>
        <begin position="499"/>
        <end position="508"/>
    </location>
</feature>
<dbReference type="InterPro" id="IPR002711">
    <property type="entry name" value="HNH"/>
</dbReference>
<dbReference type="GO" id="GO:0003676">
    <property type="term" value="F:nucleic acid binding"/>
    <property type="evidence" value="ECO:0007669"/>
    <property type="project" value="InterPro"/>
</dbReference>
<dbReference type="CDD" id="cd00085">
    <property type="entry name" value="HNHc"/>
    <property type="match status" value="1"/>
</dbReference>
<evidence type="ECO:0000256" key="2">
    <source>
        <dbReference type="SAM" id="MobiDB-lite"/>
    </source>
</evidence>
<dbReference type="GO" id="GO:0008270">
    <property type="term" value="F:zinc ion binding"/>
    <property type="evidence" value="ECO:0007669"/>
    <property type="project" value="InterPro"/>
</dbReference>
<reference evidence="5" key="2">
    <citation type="submission" date="2021-04" db="EMBL/GenBank/DDBJ databases">
        <authorList>
            <person name="Gilroy R."/>
        </authorList>
    </citation>
    <scope>NUCLEOTIDE SEQUENCE</scope>
    <source>
        <strain evidence="5">ChiGjej4B4-7305</strain>
    </source>
</reference>
<accession>A0A9D2J4R0</accession>